<proteinExistence type="predicted"/>
<dbReference type="GeneID" id="42786125"/>
<dbReference type="Pfam" id="PF02311">
    <property type="entry name" value="AraC_binding"/>
    <property type="match status" value="1"/>
</dbReference>
<dbReference type="SUPFAM" id="SSF46689">
    <property type="entry name" value="Homeodomain-like"/>
    <property type="match status" value="2"/>
</dbReference>
<keyword evidence="3" id="KW-0804">Transcription</keyword>
<dbReference type="OrthoDB" id="9801308at2"/>
<dbReference type="PROSITE" id="PS00041">
    <property type="entry name" value="HTH_ARAC_FAMILY_1"/>
    <property type="match status" value="1"/>
</dbReference>
<dbReference type="Proteomes" id="UP000095492">
    <property type="component" value="Unassembled WGS sequence"/>
</dbReference>
<dbReference type="PANTHER" id="PTHR43280:SF28">
    <property type="entry name" value="HTH-TYPE TRANSCRIPTIONAL ACTIVATOR RHAS"/>
    <property type="match status" value="1"/>
</dbReference>
<keyword evidence="1" id="KW-0805">Transcription regulation</keyword>
<dbReference type="STRING" id="39490.ERS852448_02246"/>
<dbReference type="Gene3D" id="2.60.120.280">
    <property type="entry name" value="Regulatory protein AraC"/>
    <property type="match status" value="1"/>
</dbReference>
<dbReference type="InterPro" id="IPR018060">
    <property type="entry name" value="HTH_AraC"/>
</dbReference>
<dbReference type="InterPro" id="IPR037923">
    <property type="entry name" value="HTH-like"/>
</dbReference>
<gene>
    <name evidence="5" type="primary">araC_4</name>
    <name evidence="5" type="ORF">ERS852448_02246</name>
    <name evidence="6" type="ORF">GKE72_08505</name>
</gene>
<keyword evidence="2" id="KW-0238">DNA-binding</keyword>
<dbReference type="RefSeq" id="WP_022035319.1">
    <property type="nucleotide sequence ID" value="NZ_CABKSU010000037.1"/>
</dbReference>
<protein>
    <submittedName>
        <fullName evidence="5">Arabinose operon regulatory protein</fullName>
    </submittedName>
    <submittedName>
        <fullName evidence="6">Helix-turn-helix domain-containing protein</fullName>
    </submittedName>
</protein>
<evidence type="ECO:0000313" key="6">
    <source>
        <dbReference type="EMBL" id="MSD16115.1"/>
    </source>
</evidence>
<dbReference type="Pfam" id="PF12833">
    <property type="entry name" value="HTH_18"/>
    <property type="match status" value="1"/>
</dbReference>
<organism evidence="5 7">
    <name type="scientific">Eubacterium ramulus</name>
    <dbReference type="NCBI Taxonomy" id="39490"/>
    <lineage>
        <taxon>Bacteria</taxon>
        <taxon>Bacillati</taxon>
        <taxon>Bacillota</taxon>
        <taxon>Clostridia</taxon>
        <taxon>Eubacteriales</taxon>
        <taxon>Eubacteriaceae</taxon>
        <taxon>Eubacterium</taxon>
    </lineage>
</organism>
<evidence type="ECO:0000313" key="8">
    <source>
        <dbReference type="Proteomes" id="UP000431304"/>
    </source>
</evidence>
<evidence type="ECO:0000259" key="4">
    <source>
        <dbReference type="PROSITE" id="PS01124"/>
    </source>
</evidence>
<evidence type="ECO:0000313" key="7">
    <source>
        <dbReference type="Proteomes" id="UP000095492"/>
    </source>
</evidence>
<accession>A0A173UVH5</accession>
<dbReference type="EMBL" id="WKRA01000011">
    <property type="protein sequence ID" value="MSD16115.1"/>
    <property type="molecule type" value="Genomic_DNA"/>
</dbReference>
<dbReference type="SUPFAM" id="SSF51215">
    <property type="entry name" value="Regulatory protein AraC"/>
    <property type="match status" value="1"/>
</dbReference>
<dbReference type="GO" id="GO:0043565">
    <property type="term" value="F:sequence-specific DNA binding"/>
    <property type="evidence" value="ECO:0007669"/>
    <property type="project" value="InterPro"/>
</dbReference>
<evidence type="ECO:0000256" key="2">
    <source>
        <dbReference type="ARBA" id="ARBA00023125"/>
    </source>
</evidence>
<dbReference type="InterPro" id="IPR009057">
    <property type="entry name" value="Homeodomain-like_sf"/>
</dbReference>
<evidence type="ECO:0000313" key="5">
    <source>
        <dbReference type="EMBL" id="CUN18055.1"/>
    </source>
</evidence>
<dbReference type="Proteomes" id="UP000431304">
    <property type="component" value="Unassembled WGS sequence"/>
</dbReference>
<dbReference type="PRINTS" id="PR00032">
    <property type="entry name" value="HTHARAC"/>
</dbReference>
<reference evidence="6 8" key="2">
    <citation type="journal article" date="2019" name="Nat. Med.">
        <title>A library of human gut bacterial isolates paired with longitudinal multiomics data enables mechanistic microbiome research.</title>
        <authorList>
            <person name="Poyet M."/>
            <person name="Groussin M."/>
            <person name="Gibbons S.M."/>
            <person name="Avila-Pacheco J."/>
            <person name="Jiang X."/>
            <person name="Kearney S.M."/>
            <person name="Perrotta A.R."/>
            <person name="Berdy B."/>
            <person name="Zhao S."/>
            <person name="Lieberman T.D."/>
            <person name="Swanson P.K."/>
            <person name="Smith M."/>
            <person name="Roesemann S."/>
            <person name="Alexander J.E."/>
            <person name="Rich S.A."/>
            <person name="Livny J."/>
            <person name="Vlamakis H."/>
            <person name="Clish C."/>
            <person name="Bullock K."/>
            <person name="Deik A."/>
            <person name="Scott J."/>
            <person name="Pierce K.A."/>
            <person name="Xavier R.J."/>
            <person name="Alm E.J."/>
        </authorList>
    </citation>
    <scope>NUCLEOTIDE SEQUENCE [LARGE SCALE GENOMIC DNA]</scope>
    <source>
        <strain evidence="6 8">BIOML-A3</strain>
    </source>
</reference>
<dbReference type="EMBL" id="CYYA01000016">
    <property type="protein sequence ID" value="CUN18055.1"/>
    <property type="molecule type" value="Genomic_DNA"/>
</dbReference>
<evidence type="ECO:0000256" key="1">
    <source>
        <dbReference type="ARBA" id="ARBA00023015"/>
    </source>
</evidence>
<dbReference type="GO" id="GO:0003700">
    <property type="term" value="F:DNA-binding transcription factor activity"/>
    <property type="evidence" value="ECO:0007669"/>
    <property type="project" value="InterPro"/>
</dbReference>
<feature type="domain" description="HTH araC/xylS-type" evidence="4">
    <location>
        <begin position="169"/>
        <end position="268"/>
    </location>
</feature>
<dbReference type="AlphaFoldDB" id="A0A173UVH5"/>
<dbReference type="PANTHER" id="PTHR43280">
    <property type="entry name" value="ARAC-FAMILY TRANSCRIPTIONAL REGULATOR"/>
    <property type="match status" value="1"/>
</dbReference>
<evidence type="ECO:0000256" key="3">
    <source>
        <dbReference type="ARBA" id="ARBA00023163"/>
    </source>
</evidence>
<dbReference type="Gene3D" id="1.10.10.60">
    <property type="entry name" value="Homeodomain-like"/>
    <property type="match status" value="2"/>
</dbReference>
<sequence length="269" mass="30909">MPIYFRSTPVSAPYMFDSIGNHWLEEATCRPEGYPHYHYLQTESGCGEIEIQGKIYELQENEGFLIAPSIPHSYKRKSDTWFTLFATFTGTLEASIPSLLQNRSVIWTDSSQSLVIADQIASCVDMISAHGQQDTRYLSTSCYSLLLNFADCVNGPSHMQDPLYQRYIVPVVREIETNFSSDLTAQALSEKVFVSPQYLSRLFRRFFSCSVYEYLTMHRINKAKELLLVNSYLKVQDIARMTGFSDTSHFISMFKKATGMTPLEFRRMH</sequence>
<reference evidence="5 7" key="1">
    <citation type="submission" date="2015-09" db="EMBL/GenBank/DDBJ databases">
        <authorList>
            <consortium name="Pathogen Informatics"/>
        </authorList>
    </citation>
    <scope>NUCLEOTIDE SEQUENCE [LARGE SCALE GENOMIC DNA]</scope>
    <source>
        <strain evidence="5 7">2789STDY5608891</strain>
    </source>
</reference>
<dbReference type="InterPro" id="IPR003313">
    <property type="entry name" value="AraC-bd"/>
</dbReference>
<name>A0A173UVH5_EUBRA</name>
<dbReference type="InterPro" id="IPR020449">
    <property type="entry name" value="Tscrpt_reg_AraC-type_HTH"/>
</dbReference>
<dbReference type="InterPro" id="IPR018062">
    <property type="entry name" value="HTH_AraC-typ_CS"/>
</dbReference>
<dbReference type="PROSITE" id="PS01124">
    <property type="entry name" value="HTH_ARAC_FAMILY_2"/>
    <property type="match status" value="1"/>
</dbReference>
<dbReference type="SMART" id="SM00342">
    <property type="entry name" value="HTH_ARAC"/>
    <property type="match status" value="1"/>
</dbReference>